<name>A0ABV7GHZ2_9RHOB</name>
<dbReference type="PROSITE" id="PS00330">
    <property type="entry name" value="HEMOLYSIN_CALCIUM"/>
    <property type="match status" value="4"/>
</dbReference>
<comment type="caution">
    <text evidence="4">The sequence shown here is derived from an EMBL/GenBank/DDBJ whole genome shotgun (WGS) entry which is preliminary data.</text>
</comment>
<dbReference type="InterPro" id="IPR050557">
    <property type="entry name" value="RTX_toxin/Mannuronan_C5-epim"/>
</dbReference>
<dbReference type="InterPro" id="IPR018511">
    <property type="entry name" value="Hemolysin-typ_Ca-bd_CS"/>
</dbReference>
<dbReference type="PANTHER" id="PTHR38340:SF1">
    <property type="entry name" value="S-LAYER PROTEIN"/>
    <property type="match status" value="1"/>
</dbReference>
<dbReference type="SUPFAM" id="SSF51120">
    <property type="entry name" value="beta-Roll"/>
    <property type="match status" value="4"/>
</dbReference>
<sequence length="887" mass="89945">MERIALLATAPDGGFPTDPVAGLELRAAGGGLLLQARTAGDVLLGSWLQGGDGAAAAGHSADAPGDALGLDALRVTLDGVRHTITDDQLARLMQTGAAVLPLDGGTGQGLRVQAVWIASKNLLFLETPSGGLARFGLSDAQLAGTGTLSLTPDARRDTGPLDDLLHARSGGRDWLIGASAAADDVIVWRIGGDGALTETGRLPPGIGVGDPSALQLVRADGRDFLVVAGAGSGSLSVLELGGDGSLTLTDHVLDDRVQTRFAGARLLDAVTLDDRPYLLAGGGDDGVSLLTVIPGGRLVHLGSVADSTDTTLGGLSALALAAAGGTLQLFAASEREPGVTQLAFDPGPAGGVQGGSPGADVLAGGARNDILSGGAGDDTLNGAGGDDILLDGPGADRLRGGPGADLFVLTPDGARDTIVDFDPAADRLDLSDFPMLRSIDQLDIAVTDTGAVLTWRDEEVVLHRAGGGALSRAQLAAAGILDLDRPARGIITDEPPPLMGGTGPDRLLATSAGQALYGEAGDDILSSVGTTVLDGGAGRDRADYSHVSVPVYGDLALLAVTVGADWHDTLSSIEDLWGGAGADTLLGDSAANRLSGGDGHDLLDGRDGDDTLWGGRDDDTLRGDRGDDTLWGDRHHDLLEGGRHHDVLDGGKGDDTLEGGKGDDTLEGRSGKDRLMGRSGVDSLDGGKHDDFVDGGKGDDTVLGGKGDDTLDGGSGRDLMDGGSGRDTLIGGKHDDILIGDKHDDVLDGGKNHDLLDGGRHHDALAGGKGDDTLLGGKGDDTLDGGKGADTLDGGRGRDTLTGGKHADTFVYREDGSADRITDFRPGDDRLLLDPGLWKGTLSPREVVDRHATTGGGGITLDFGDGDTLWLDGVTSFGALAGSIEFL</sequence>
<keyword evidence="5" id="KW-1185">Reference proteome</keyword>
<feature type="compositionally biased region" description="Basic and acidic residues" evidence="3">
    <location>
        <begin position="641"/>
        <end position="676"/>
    </location>
</feature>
<evidence type="ECO:0000256" key="3">
    <source>
        <dbReference type="SAM" id="MobiDB-lite"/>
    </source>
</evidence>
<dbReference type="PRINTS" id="PR00313">
    <property type="entry name" value="CABNDNGRPT"/>
</dbReference>
<dbReference type="Proteomes" id="UP001595632">
    <property type="component" value="Unassembled WGS sequence"/>
</dbReference>
<protein>
    <recommendedName>
        <fullName evidence="6">Ca2+-binding RTX toxin-like protein</fullName>
    </recommendedName>
</protein>
<dbReference type="Gene3D" id="2.150.10.10">
    <property type="entry name" value="Serralysin-like metalloprotease, C-terminal"/>
    <property type="match status" value="6"/>
</dbReference>
<evidence type="ECO:0000256" key="2">
    <source>
        <dbReference type="ARBA" id="ARBA00022525"/>
    </source>
</evidence>
<feature type="compositionally biased region" description="Basic and acidic residues" evidence="3">
    <location>
        <begin position="685"/>
        <end position="700"/>
    </location>
</feature>
<dbReference type="InterPro" id="IPR011049">
    <property type="entry name" value="Serralysin-like_metalloprot_C"/>
</dbReference>
<comment type="subcellular location">
    <subcellularLocation>
        <location evidence="1">Secreted</location>
    </subcellularLocation>
</comment>
<keyword evidence="2" id="KW-0964">Secreted</keyword>
<evidence type="ECO:0008006" key="6">
    <source>
        <dbReference type="Google" id="ProtNLM"/>
    </source>
</evidence>
<dbReference type="PANTHER" id="PTHR38340">
    <property type="entry name" value="S-LAYER PROTEIN"/>
    <property type="match status" value="1"/>
</dbReference>
<accession>A0ABV7GHZ2</accession>
<feature type="compositionally biased region" description="Basic and acidic residues" evidence="3">
    <location>
        <begin position="598"/>
        <end position="627"/>
    </location>
</feature>
<reference evidence="5" key="1">
    <citation type="journal article" date="2019" name="Int. J. Syst. Evol. Microbiol.">
        <title>The Global Catalogue of Microorganisms (GCM) 10K type strain sequencing project: providing services to taxonomists for standard genome sequencing and annotation.</title>
        <authorList>
            <consortium name="The Broad Institute Genomics Platform"/>
            <consortium name="The Broad Institute Genome Sequencing Center for Infectious Disease"/>
            <person name="Wu L."/>
            <person name="Ma J."/>
        </authorList>
    </citation>
    <scope>NUCLEOTIDE SEQUENCE [LARGE SCALE GENOMIC DNA]</scope>
    <source>
        <strain evidence="5">KCTC 52366</strain>
    </source>
</reference>
<feature type="region of interest" description="Disordered" evidence="3">
    <location>
        <begin position="641"/>
        <end position="723"/>
    </location>
</feature>
<dbReference type="RefSeq" id="WP_275635057.1">
    <property type="nucleotide sequence ID" value="NZ_JARGYD010000018.1"/>
</dbReference>
<evidence type="ECO:0000313" key="4">
    <source>
        <dbReference type="EMBL" id="MFC3141149.1"/>
    </source>
</evidence>
<evidence type="ECO:0000256" key="1">
    <source>
        <dbReference type="ARBA" id="ARBA00004613"/>
    </source>
</evidence>
<dbReference type="Pfam" id="PF00353">
    <property type="entry name" value="HemolysinCabind"/>
    <property type="match status" value="5"/>
</dbReference>
<dbReference type="InterPro" id="IPR001343">
    <property type="entry name" value="Hemolysn_Ca-bd"/>
</dbReference>
<gene>
    <name evidence="4" type="ORF">ACFOGP_00395</name>
</gene>
<evidence type="ECO:0000313" key="5">
    <source>
        <dbReference type="Proteomes" id="UP001595632"/>
    </source>
</evidence>
<proteinExistence type="predicted"/>
<feature type="region of interest" description="Disordered" evidence="3">
    <location>
        <begin position="596"/>
        <end position="627"/>
    </location>
</feature>
<organism evidence="4 5">
    <name type="scientific">Psychromarinibacter halotolerans</name>
    <dbReference type="NCBI Taxonomy" id="1775175"/>
    <lineage>
        <taxon>Bacteria</taxon>
        <taxon>Pseudomonadati</taxon>
        <taxon>Pseudomonadota</taxon>
        <taxon>Alphaproteobacteria</taxon>
        <taxon>Rhodobacterales</taxon>
        <taxon>Paracoccaceae</taxon>
        <taxon>Psychromarinibacter</taxon>
    </lineage>
</organism>
<dbReference type="EMBL" id="JBHRTB010000002">
    <property type="protein sequence ID" value="MFC3141149.1"/>
    <property type="molecule type" value="Genomic_DNA"/>
</dbReference>